<sequence>MTKSKYLAAGAIAAAVLATGAFVCAKNLTEYFERRQQRKQVEGFVKKIFGDSDRVQSILDKLSDEDVASLLRVSDKLRSLKDSASEYAGSAREQGMAALDRLKSALNR</sequence>
<dbReference type="RefSeq" id="WP_010492041.1">
    <property type="nucleotide sequence ID" value="NZ_AZCT01000010.1"/>
</dbReference>
<feature type="signal peptide" evidence="1">
    <location>
        <begin position="1"/>
        <end position="25"/>
    </location>
</feature>
<evidence type="ECO:0000256" key="1">
    <source>
        <dbReference type="SAM" id="SignalP"/>
    </source>
</evidence>
<organism evidence="2 3">
    <name type="scientific">Lacticaseibacillus zeae DSM 20178 = KCTC 3804</name>
    <dbReference type="NCBI Taxonomy" id="1423816"/>
    <lineage>
        <taxon>Bacteria</taxon>
        <taxon>Bacillati</taxon>
        <taxon>Bacillota</taxon>
        <taxon>Bacilli</taxon>
        <taxon>Lactobacillales</taxon>
        <taxon>Lactobacillaceae</taxon>
        <taxon>Lacticaseibacillus</taxon>
    </lineage>
</organism>
<evidence type="ECO:0000313" key="2">
    <source>
        <dbReference type="EMBL" id="KRK12092.1"/>
    </source>
</evidence>
<comment type="caution">
    <text evidence="2">The sequence shown here is derived from an EMBL/GenBank/DDBJ whole genome shotgun (WGS) entry which is preliminary data.</text>
</comment>
<accession>A0A0R1ERU3</accession>
<dbReference type="PATRIC" id="fig|1423816.3.peg.503"/>
<reference evidence="2 3" key="1">
    <citation type="journal article" date="2015" name="Genome Announc.">
        <title>Expanding the biotechnology potential of lactobacilli through comparative genomics of 213 strains and associated genera.</title>
        <authorList>
            <person name="Sun Z."/>
            <person name="Harris H.M."/>
            <person name="McCann A."/>
            <person name="Guo C."/>
            <person name="Argimon S."/>
            <person name="Zhang W."/>
            <person name="Yang X."/>
            <person name="Jeffery I.B."/>
            <person name="Cooney J.C."/>
            <person name="Kagawa T.F."/>
            <person name="Liu W."/>
            <person name="Song Y."/>
            <person name="Salvetti E."/>
            <person name="Wrobel A."/>
            <person name="Rasinkangas P."/>
            <person name="Parkhill J."/>
            <person name="Rea M.C."/>
            <person name="O'Sullivan O."/>
            <person name="Ritari J."/>
            <person name="Douillard F.P."/>
            <person name="Paul Ross R."/>
            <person name="Yang R."/>
            <person name="Briner A.E."/>
            <person name="Felis G.E."/>
            <person name="de Vos W.M."/>
            <person name="Barrangou R."/>
            <person name="Klaenhammer T.R."/>
            <person name="Caufield P.W."/>
            <person name="Cui Y."/>
            <person name="Zhang H."/>
            <person name="O'Toole P.W."/>
        </authorList>
    </citation>
    <scope>NUCLEOTIDE SEQUENCE [LARGE SCALE GENOMIC DNA]</scope>
    <source>
        <strain evidence="2 3">DSM 20178</strain>
    </source>
</reference>
<dbReference type="EMBL" id="AZCT01000010">
    <property type="protein sequence ID" value="KRK12092.1"/>
    <property type="molecule type" value="Genomic_DNA"/>
</dbReference>
<dbReference type="eggNOG" id="ENOG5033F2E">
    <property type="taxonomic scope" value="Bacteria"/>
</dbReference>
<dbReference type="AlphaFoldDB" id="A0A0R1ERU3"/>
<dbReference type="Proteomes" id="UP000051984">
    <property type="component" value="Unassembled WGS sequence"/>
</dbReference>
<gene>
    <name evidence="2" type="ORF">FD51_GL000501</name>
</gene>
<feature type="chain" id="PRO_5006403588" evidence="1">
    <location>
        <begin position="26"/>
        <end position="108"/>
    </location>
</feature>
<name>A0A0R1ERU3_LACZE</name>
<keyword evidence="1" id="KW-0732">Signal</keyword>
<evidence type="ECO:0000313" key="3">
    <source>
        <dbReference type="Proteomes" id="UP000051984"/>
    </source>
</evidence>
<proteinExistence type="predicted"/>
<protein>
    <submittedName>
        <fullName evidence="2">Uncharacterized protein</fullName>
    </submittedName>
</protein>